<reference evidence="1" key="1">
    <citation type="submission" date="2021-02" db="EMBL/GenBank/DDBJ databases">
        <authorList>
            <consortium name="DOE Joint Genome Institute"/>
            <person name="Ahrendt S."/>
            <person name="Looney B.P."/>
            <person name="Miyauchi S."/>
            <person name="Morin E."/>
            <person name="Drula E."/>
            <person name="Courty P.E."/>
            <person name="Chicoki N."/>
            <person name="Fauchery L."/>
            <person name="Kohler A."/>
            <person name="Kuo A."/>
            <person name="Labutti K."/>
            <person name="Pangilinan J."/>
            <person name="Lipzen A."/>
            <person name="Riley R."/>
            <person name="Andreopoulos W."/>
            <person name="He G."/>
            <person name="Johnson J."/>
            <person name="Barry K.W."/>
            <person name="Grigoriev I.V."/>
            <person name="Nagy L."/>
            <person name="Hibbett D."/>
            <person name="Henrissat B."/>
            <person name="Matheny P.B."/>
            <person name="Labbe J."/>
            <person name="Martin F."/>
        </authorList>
    </citation>
    <scope>NUCLEOTIDE SEQUENCE</scope>
    <source>
        <strain evidence="1">FP105234-sp</strain>
    </source>
</reference>
<organism evidence="1 2">
    <name type="scientific">Auriscalpium vulgare</name>
    <dbReference type="NCBI Taxonomy" id="40419"/>
    <lineage>
        <taxon>Eukaryota</taxon>
        <taxon>Fungi</taxon>
        <taxon>Dikarya</taxon>
        <taxon>Basidiomycota</taxon>
        <taxon>Agaricomycotina</taxon>
        <taxon>Agaricomycetes</taxon>
        <taxon>Russulales</taxon>
        <taxon>Auriscalpiaceae</taxon>
        <taxon>Auriscalpium</taxon>
    </lineage>
</organism>
<comment type="caution">
    <text evidence="1">The sequence shown here is derived from an EMBL/GenBank/DDBJ whole genome shotgun (WGS) entry which is preliminary data.</text>
</comment>
<reference evidence="1" key="2">
    <citation type="journal article" date="2022" name="New Phytol.">
        <title>Evolutionary transition to the ectomycorrhizal habit in the genomes of a hyperdiverse lineage of mushroom-forming fungi.</title>
        <authorList>
            <person name="Looney B."/>
            <person name="Miyauchi S."/>
            <person name="Morin E."/>
            <person name="Drula E."/>
            <person name="Courty P.E."/>
            <person name="Kohler A."/>
            <person name="Kuo A."/>
            <person name="LaButti K."/>
            <person name="Pangilinan J."/>
            <person name="Lipzen A."/>
            <person name="Riley R."/>
            <person name="Andreopoulos W."/>
            <person name="He G."/>
            <person name="Johnson J."/>
            <person name="Nolan M."/>
            <person name="Tritt A."/>
            <person name="Barry K.W."/>
            <person name="Grigoriev I.V."/>
            <person name="Nagy L.G."/>
            <person name="Hibbett D."/>
            <person name="Henrissat B."/>
            <person name="Matheny P.B."/>
            <person name="Labbe J."/>
            <person name="Martin F.M."/>
        </authorList>
    </citation>
    <scope>NUCLEOTIDE SEQUENCE</scope>
    <source>
        <strain evidence="1">FP105234-sp</strain>
    </source>
</reference>
<feature type="non-terminal residue" evidence="1">
    <location>
        <position position="1"/>
    </location>
</feature>
<proteinExistence type="predicted"/>
<name>A0ACB8RPX7_9AGAM</name>
<sequence>WVPGHVGIVGNEASDEEAKAAARGLSSDKTDLPAAIKGALPISKSAAKQAFRAKLKARRVDDFERSPRYAHIHSIDESMPSSKYR</sequence>
<evidence type="ECO:0000313" key="2">
    <source>
        <dbReference type="Proteomes" id="UP000814033"/>
    </source>
</evidence>
<keyword evidence="2" id="KW-1185">Reference proteome</keyword>
<feature type="non-terminal residue" evidence="1">
    <location>
        <position position="85"/>
    </location>
</feature>
<protein>
    <submittedName>
        <fullName evidence="1">Uncharacterized protein</fullName>
    </submittedName>
</protein>
<gene>
    <name evidence="1" type="ORF">FA95DRAFT_1476645</name>
</gene>
<accession>A0ACB8RPX7</accession>
<dbReference type="EMBL" id="MU275937">
    <property type="protein sequence ID" value="KAI0046000.1"/>
    <property type="molecule type" value="Genomic_DNA"/>
</dbReference>
<evidence type="ECO:0000313" key="1">
    <source>
        <dbReference type="EMBL" id="KAI0046000.1"/>
    </source>
</evidence>
<dbReference type="Proteomes" id="UP000814033">
    <property type="component" value="Unassembled WGS sequence"/>
</dbReference>